<evidence type="ECO:0000256" key="3">
    <source>
        <dbReference type="SAM" id="MobiDB-lite"/>
    </source>
</evidence>
<dbReference type="InterPro" id="IPR001441">
    <property type="entry name" value="UPP_synth-like"/>
</dbReference>
<dbReference type="NCBIfam" id="TIGR00055">
    <property type="entry name" value="uppS"/>
    <property type="match status" value="1"/>
</dbReference>
<accession>A0AAJ1F736</accession>
<evidence type="ECO:0000313" key="4">
    <source>
        <dbReference type="EMBL" id="MCG4616988.1"/>
    </source>
</evidence>
<keyword evidence="1 2" id="KW-0808">Transferase</keyword>
<evidence type="ECO:0000313" key="5">
    <source>
        <dbReference type="Proteomes" id="UP001200537"/>
    </source>
</evidence>
<feature type="active site" description="Proton acceptor" evidence="2">
    <location>
        <position position="81"/>
    </location>
</feature>
<sequence>MSDKDFVATVPPGQGSSMPPLSPVPAHVALIMDGNGRWANQQGLPRTAGHEAGELSLMDTLAGAVEAGVKMVSVYAFSTENWKRSPAEVRFLMGYSRDVIRRRSHELNDWNVRTVWSGRRGRLWKSVIKELEAARELTQNNTGLVFNMCINYGGRAELVDAARAVARRVASGEISENHIREDTLAREMYLGGMPDVDLLIRTSGEQRLSNFLLWQCAYAELSFVPEMWPDFKREQLWRELAAFGGRDRRFGGAKDQPQPA</sequence>
<feature type="binding site" evidence="2">
    <location>
        <position position="201"/>
    </location>
    <ligand>
        <name>substrate</name>
    </ligand>
</feature>
<dbReference type="GO" id="GO:0008834">
    <property type="term" value="F:ditrans,polycis-undecaprenyl-diphosphate synthase [(2E,6E)-farnesyl-diphosphate specific] activity"/>
    <property type="evidence" value="ECO:0007669"/>
    <property type="project" value="TreeGrafter"/>
</dbReference>
<keyword evidence="2" id="KW-0479">Metal-binding</keyword>
<comment type="subunit">
    <text evidence="2">Homodimer.</text>
</comment>
<feature type="binding site" evidence="2">
    <location>
        <position position="220"/>
    </location>
    <ligand>
        <name>Mg(2+)</name>
        <dbReference type="ChEBI" id="CHEBI:18420"/>
    </ligand>
</feature>
<comment type="cofactor">
    <cofactor evidence="2">
        <name>Mg(2+)</name>
        <dbReference type="ChEBI" id="CHEBI:18420"/>
    </cofactor>
    <text evidence="2">Binds 2 magnesium ions per subunit.</text>
</comment>
<dbReference type="GO" id="GO:0030145">
    <property type="term" value="F:manganese ion binding"/>
    <property type="evidence" value="ECO:0007669"/>
    <property type="project" value="TreeGrafter"/>
</dbReference>
<reference evidence="4" key="1">
    <citation type="submission" date="2022-01" db="EMBL/GenBank/DDBJ databases">
        <title>Collection of gut derived symbiotic bacterial strains cultured from healthy donors.</title>
        <authorList>
            <person name="Lin H."/>
            <person name="Kohout C."/>
            <person name="Waligurski E."/>
            <person name="Pamer E.G."/>
        </authorList>
    </citation>
    <scope>NUCLEOTIDE SEQUENCE</scope>
    <source>
        <strain evidence="4">DFI.7.46</strain>
    </source>
</reference>
<dbReference type="CDD" id="cd00475">
    <property type="entry name" value="Cis_IPPS"/>
    <property type="match status" value="1"/>
</dbReference>
<dbReference type="HAMAP" id="MF_01139">
    <property type="entry name" value="ISPT"/>
    <property type="match status" value="1"/>
</dbReference>
<keyword evidence="2" id="KW-0460">Magnesium</keyword>
<feature type="binding site" evidence="2">
    <location>
        <position position="33"/>
    </location>
    <ligand>
        <name>Mg(2+)</name>
        <dbReference type="ChEBI" id="CHEBI:18420"/>
    </ligand>
</feature>
<organism evidence="4 5">
    <name type="scientific">Varibaculum cambriense</name>
    <dbReference type="NCBI Taxonomy" id="184870"/>
    <lineage>
        <taxon>Bacteria</taxon>
        <taxon>Bacillati</taxon>
        <taxon>Actinomycetota</taxon>
        <taxon>Actinomycetes</taxon>
        <taxon>Actinomycetales</taxon>
        <taxon>Actinomycetaceae</taxon>
        <taxon>Varibaculum</taxon>
    </lineage>
</organism>
<feature type="region of interest" description="Disordered" evidence="3">
    <location>
        <begin position="1"/>
        <end position="22"/>
    </location>
</feature>
<evidence type="ECO:0000256" key="1">
    <source>
        <dbReference type="ARBA" id="ARBA00022679"/>
    </source>
</evidence>
<feature type="binding site" evidence="2">
    <location>
        <begin position="207"/>
        <end position="209"/>
    </location>
    <ligand>
        <name>substrate</name>
    </ligand>
</feature>
<dbReference type="Pfam" id="PF01255">
    <property type="entry name" value="Prenyltransf"/>
    <property type="match status" value="1"/>
</dbReference>
<feature type="binding site" evidence="2">
    <location>
        <position position="84"/>
    </location>
    <ligand>
        <name>substrate</name>
    </ligand>
</feature>
<dbReference type="GO" id="GO:0005829">
    <property type="term" value="C:cytosol"/>
    <property type="evidence" value="ECO:0007669"/>
    <property type="project" value="TreeGrafter"/>
</dbReference>
<dbReference type="RefSeq" id="WP_238127408.1">
    <property type="nucleotide sequence ID" value="NZ_JAHAIE010000002.1"/>
</dbReference>
<dbReference type="InterPro" id="IPR036424">
    <property type="entry name" value="UPP_synth-like_sf"/>
</dbReference>
<dbReference type="PANTHER" id="PTHR10291:SF0">
    <property type="entry name" value="DEHYDRODOLICHYL DIPHOSPHATE SYNTHASE 2"/>
    <property type="match status" value="1"/>
</dbReference>
<dbReference type="EC" id="2.5.1.-" evidence="2"/>
<feature type="binding site" evidence="2">
    <location>
        <position position="38"/>
    </location>
    <ligand>
        <name>substrate</name>
    </ligand>
</feature>
<protein>
    <recommendedName>
        <fullName evidence="2">Isoprenyl transferase</fullName>
        <ecNumber evidence="2">2.5.1.-</ecNumber>
    </recommendedName>
</protein>
<proteinExistence type="inferred from homology"/>
<comment type="function">
    <text evidence="2">Catalyzes the condensation of isopentenyl diphosphate (IPP) with allylic pyrophosphates generating different type of terpenoids.</text>
</comment>
<feature type="binding site" evidence="2">
    <location>
        <position position="50"/>
    </location>
    <ligand>
        <name>substrate</name>
    </ligand>
</feature>
<comment type="similarity">
    <text evidence="2">Belongs to the UPP synthase family.</text>
</comment>
<feature type="binding site" evidence="2">
    <location>
        <begin position="78"/>
        <end position="80"/>
    </location>
    <ligand>
        <name>substrate</name>
    </ligand>
</feature>
<dbReference type="PROSITE" id="PS01066">
    <property type="entry name" value="UPP_SYNTHASE"/>
    <property type="match status" value="1"/>
</dbReference>
<feature type="binding site" evidence="2">
    <location>
        <position position="46"/>
    </location>
    <ligand>
        <name>substrate</name>
    </ligand>
</feature>
<dbReference type="PANTHER" id="PTHR10291">
    <property type="entry name" value="DEHYDRODOLICHYL DIPHOSPHATE SYNTHASE FAMILY MEMBER"/>
    <property type="match status" value="1"/>
</dbReference>
<dbReference type="Gene3D" id="3.40.1180.10">
    <property type="entry name" value="Decaprenyl diphosphate synthase-like"/>
    <property type="match status" value="1"/>
</dbReference>
<dbReference type="EMBL" id="JAKNHJ010000001">
    <property type="protein sequence ID" value="MCG4616988.1"/>
    <property type="molecule type" value="Genomic_DNA"/>
</dbReference>
<dbReference type="GO" id="GO:0005886">
    <property type="term" value="C:plasma membrane"/>
    <property type="evidence" value="ECO:0007669"/>
    <property type="project" value="TreeGrafter"/>
</dbReference>
<dbReference type="SUPFAM" id="SSF64005">
    <property type="entry name" value="Undecaprenyl diphosphate synthase"/>
    <property type="match status" value="1"/>
</dbReference>
<name>A0AAJ1F736_9ACTO</name>
<dbReference type="AlphaFoldDB" id="A0AAJ1F736"/>
<dbReference type="GO" id="GO:0016094">
    <property type="term" value="P:polyprenol biosynthetic process"/>
    <property type="evidence" value="ECO:0007669"/>
    <property type="project" value="TreeGrafter"/>
</dbReference>
<gene>
    <name evidence="4" type="primary">uppS</name>
    <name evidence="4" type="ORF">L0M99_00560</name>
</gene>
<dbReference type="GO" id="GO:0000287">
    <property type="term" value="F:magnesium ion binding"/>
    <property type="evidence" value="ECO:0007669"/>
    <property type="project" value="UniProtKB-UniRule"/>
</dbReference>
<feature type="binding site" evidence="2">
    <location>
        <position position="82"/>
    </location>
    <ligand>
        <name>substrate</name>
    </ligand>
</feature>
<dbReference type="InterPro" id="IPR018520">
    <property type="entry name" value="UPP_synth-like_CS"/>
</dbReference>
<feature type="binding site" evidence="2">
    <location>
        <begin position="34"/>
        <end position="37"/>
    </location>
    <ligand>
        <name>substrate</name>
    </ligand>
</feature>
<feature type="active site" evidence="2">
    <location>
        <position position="33"/>
    </location>
</feature>
<dbReference type="Proteomes" id="UP001200537">
    <property type="component" value="Unassembled WGS sequence"/>
</dbReference>
<comment type="caution">
    <text evidence="4">The sequence shown here is derived from an EMBL/GenBank/DDBJ whole genome shotgun (WGS) entry which is preliminary data.</text>
</comment>
<evidence type="ECO:0000256" key="2">
    <source>
        <dbReference type="HAMAP-Rule" id="MF_01139"/>
    </source>
</evidence>
<dbReference type="GO" id="GO:0033850">
    <property type="term" value="F:Z-farnesyl diphosphate synthase activity"/>
    <property type="evidence" value="ECO:0007669"/>
    <property type="project" value="TreeGrafter"/>
</dbReference>